<keyword evidence="3" id="KW-1185">Reference proteome</keyword>
<evidence type="ECO:0000256" key="1">
    <source>
        <dbReference type="SAM" id="MobiDB-lite"/>
    </source>
</evidence>
<feature type="compositionally biased region" description="Acidic residues" evidence="1">
    <location>
        <begin position="140"/>
        <end position="160"/>
    </location>
</feature>
<dbReference type="GeneID" id="33560878"/>
<dbReference type="InParanoid" id="A0A1Y1UK82"/>
<dbReference type="RefSeq" id="XP_021872385.1">
    <property type="nucleotide sequence ID" value="XM_022019069.1"/>
</dbReference>
<dbReference type="Proteomes" id="UP000193218">
    <property type="component" value="Unassembled WGS sequence"/>
</dbReference>
<dbReference type="AlphaFoldDB" id="A0A1Y1UK82"/>
<accession>A0A1Y1UK82</accession>
<proteinExistence type="predicted"/>
<dbReference type="EMBL" id="NBSH01000004">
    <property type="protein sequence ID" value="ORX38463.1"/>
    <property type="molecule type" value="Genomic_DNA"/>
</dbReference>
<organism evidence="2 3">
    <name type="scientific">Kockovaella imperatae</name>
    <dbReference type="NCBI Taxonomy" id="4999"/>
    <lineage>
        <taxon>Eukaryota</taxon>
        <taxon>Fungi</taxon>
        <taxon>Dikarya</taxon>
        <taxon>Basidiomycota</taxon>
        <taxon>Agaricomycotina</taxon>
        <taxon>Tremellomycetes</taxon>
        <taxon>Tremellales</taxon>
        <taxon>Cuniculitremaceae</taxon>
        <taxon>Kockovaella</taxon>
    </lineage>
</organism>
<evidence type="ECO:0000313" key="3">
    <source>
        <dbReference type="Proteomes" id="UP000193218"/>
    </source>
</evidence>
<protein>
    <submittedName>
        <fullName evidence="2">Uncharacterized protein</fullName>
    </submittedName>
</protein>
<sequence length="194" mass="21843">MLGFFLGDDEVCIKVKTCRITLITDMGETSWSYPECTTLFNFDTQTVLYHPITVEGTSDVWVAEIGRRAAHITQLMFKATDDDHAHVITADMDDGDGNGGKSLDDHLVKMAKAELEAQRRRRQAMLETRLAKQMRALVDVEVDEDADEDEDEDEEEMGDGEVDHAVDKEMGDGEDHPEDQEDADEDMVMDLVDI</sequence>
<evidence type="ECO:0000313" key="2">
    <source>
        <dbReference type="EMBL" id="ORX38463.1"/>
    </source>
</evidence>
<reference evidence="2 3" key="1">
    <citation type="submission" date="2017-03" db="EMBL/GenBank/DDBJ databases">
        <title>Widespread Adenine N6-methylation of Active Genes in Fungi.</title>
        <authorList>
            <consortium name="DOE Joint Genome Institute"/>
            <person name="Mondo S.J."/>
            <person name="Dannebaum R.O."/>
            <person name="Kuo R.C."/>
            <person name="Louie K.B."/>
            <person name="Bewick A.J."/>
            <person name="Labutti K."/>
            <person name="Haridas S."/>
            <person name="Kuo A."/>
            <person name="Salamov A."/>
            <person name="Ahrendt S.R."/>
            <person name="Lau R."/>
            <person name="Bowen B.P."/>
            <person name="Lipzen A."/>
            <person name="Sullivan W."/>
            <person name="Andreopoulos W.B."/>
            <person name="Clum A."/>
            <person name="Lindquist E."/>
            <person name="Daum C."/>
            <person name="Northen T.R."/>
            <person name="Ramamoorthy G."/>
            <person name="Schmitz R.J."/>
            <person name="Gryganskyi A."/>
            <person name="Culley D."/>
            <person name="Magnuson J."/>
            <person name="James T.Y."/>
            <person name="O'Malley M.A."/>
            <person name="Stajich J.E."/>
            <person name="Spatafora J.W."/>
            <person name="Visel A."/>
            <person name="Grigoriev I.V."/>
        </authorList>
    </citation>
    <scope>NUCLEOTIDE SEQUENCE [LARGE SCALE GENOMIC DNA]</scope>
    <source>
        <strain evidence="2 3">NRRL Y-17943</strain>
    </source>
</reference>
<name>A0A1Y1UK82_9TREE</name>
<gene>
    <name evidence="2" type="ORF">BD324DRAFT_680194</name>
</gene>
<feature type="compositionally biased region" description="Acidic residues" evidence="1">
    <location>
        <begin position="175"/>
        <end position="194"/>
    </location>
</feature>
<feature type="compositionally biased region" description="Basic and acidic residues" evidence="1">
    <location>
        <begin position="161"/>
        <end position="174"/>
    </location>
</feature>
<comment type="caution">
    <text evidence="2">The sequence shown here is derived from an EMBL/GenBank/DDBJ whole genome shotgun (WGS) entry which is preliminary data.</text>
</comment>
<feature type="region of interest" description="Disordered" evidence="1">
    <location>
        <begin position="139"/>
        <end position="194"/>
    </location>
</feature>